<dbReference type="EMBL" id="RDBF01000215">
    <property type="protein sequence ID" value="RLV51404.1"/>
    <property type="molecule type" value="Genomic_DNA"/>
</dbReference>
<evidence type="ECO:0000256" key="1">
    <source>
        <dbReference type="SAM" id="Phobius"/>
    </source>
</evidence>
<feature type="transmembrane region" description="Helical" evidence="1">
    <location>
        <begin position="45"/>
        <end position="76"/>
    </location>
</feature>
<dbReference type="PANTHER" id="PTHR43370">
    <property type="entry name" value="SUGAR ABC TRANSPORTER INTEGRAL MEMBRANE PROTEIN-RELATED"/>
    <property type="match status" value="1"/>
</dbReference>
<accession>A0A3L8P8A0</accession>
<proteinExistence type="predicted"/>
<keyword evidence="1" id="KW-1133">Transmembrane helix</keyword>
<reference evidence="2 3" key="1">
    <citation type="submission" date="2018-10" db="EMBL/GenBank/DDBJ databases">
        <title>Aeromicrobium sp. 9W16Y-2 whole genome shotgun sequence.</title>
        <authorList>
            <person name="Li F."/>
        </authorList>
    </citation>
    <scope>NUCLEOTIDE SEQUENCE [LARGE SCALE GENOMIC DNA]</scope>
    <source>
        <strain evidence="2 3">9W16Y-2</strain>
    </source>
</reference>
<evidence type="ECO:0000313" key="3">
    <source>
        <dbReference type="Proteomes" id="UP000282515"/>
    </source>
</evidence>
<feature type="non-terminal residue" evidence="2">
    <location>
        <position position="77"/>
    </location>
</feature>
<gene>
    <name evidence="2" type="ORF">D9V41_17030</name>
</gene>
<sequence>MNEVVGFLALVIPAMVPFVLAAQGTILSGRAGVFNVSQEGVMVLGASVGFLASFTLGGNTIGLLVAAAAGGLVGLIL</sequence>
<dbReference type="PANTHER" id="PTHR43370:SF1">
    <property type="entry name" value="GUANOSINE ABC TRANSPORTER PERMEASE PROTEIN NUPQ"/>
    <property type="match status" value="1"/>
</dbReference>
<comment type="caution">
    <text evidence="2">The sequence shown here is derived from an EMBL/GenBank/DDBJ whole genome shotgun (WGS) entry which is preliminary data.</text>
</comment>
<keyword evidence="3" id="KW-1185">Reference proteome</keyword>
<name>A0A3L8P8A0_9ACTN</name>
<organism evidence="2 3">
    <name type="scientific">Aeromicrobium phragmitis</name>
    <dbReference type="NCBI Taxonomy" id="2478914"/>
    <lineage>
        <taxon>Bacteria</taxon>
        <taxon>Bacillati</taxon>
        <taxon>Actinomycetota</taxon>
        <taxon>Actinomycetes</taxon>
        <taxon>Propionibacteriales</taxon>
        <taxon>Nocardioidaceae</taxon>
        <taxon>Aeromicrobium</taxon>
    </lineage>
</organism>
<dbReference type="AlphaFoldDB" id="A0A3L8P8A0"/>
<keyword evidence="1" id="KW-0812">Transmembrane</keyword>
<evidence type="ECO:0000313" key="2">
    <source>
        <dbReference type="EMBL" id="RLV51404.1"/>
    </source>
</evidence>
<dbReference type="Proteomes" id="UP000282515">
    <property type="component" value="Unassembled WGS sequence"/>
</dbReference>
<protein>
    <submittedName>
        <fullName evidence="2">ABC transporter permease</fullName>
    </submittedName>
</protein>
<keyword evidence="1" id="KW-0472">Membrane</keyword>